<protein>
    <submittedName>
        <fullName evidence="12">Sugar porter family MFS transporter</fullName>
    </submittedName>
</protein>
<dbReference type="Pfam" id="PF00083">
    <property type="entry name" value="Sugar_tr"/>
    <property type="match status" value="1"/>
</dbReference>
<evidence type="ECO:0000256" key="9">
    <source>
        <dbReference type="RuleBase" id="RU003346"/>
    </source>
</evidence>
<dbReference type="InterPro" id="IPR005828">
    <property type="entry name" value="MFS_sugar_transport-like"/>
</dbReference>
<evidence type="ECO:0000259" key="11">
    <source>
        <dbReference type="PROSITE" id="PS50850"/>
    </source>
</evidence>
<dbReference type="PRINTS" id="PR00171">
    <property type="entry name" value="SUGRTRNSPORT"/>
</dbReference>
<comment type="subcellular location">
    <subcellularLocation>
        <location evidence="1">Cell membrane</location>
        <topology evidence="1">Multi-pass membrane protein</topology>
    </subcellularLocation>
</comment>
<keyword evidence="4" id="KW-1003">Cell membrane</keyword>
<dbReference type="PANTHER" id="PTHR48020:SF12">
    <property type="entry name" value="PROTON MYO-INOSITOL COTRANSPORTER"/>
    <property type="match status" value="1"/>
</dbReference>
<feature type="transmembrane region" description="Helical" evidence="10">
    <location>
        <begin position="183"/>
        <end position="206"/>
    </location>
</feature>
<sequence>MANTAFNYKYITAISLVSALGGLLFGYDWVVIGGAKPFYEQFFQIANNSSMQGWAMSSALLGCVLGAVLSGFISDLLGRKKSLIIASVLFTISALGTGLADNFSFFIIYRVIGGIGIGLASTISPMYIAEVAPAKFRGRFVSINQLSIVIGILAAQIVNWLIAEPIPESVLPEELLHSWNGQTGWRIMFLAELVPAILFFVLMFLIPMSPRFLIKFNKEEKALAVLKKIGGNNYAFEELNSIKSTFQNSGAEKPSLSDFKSSKVKRILIIGLVLAVFQQWCGINIIFNYAQEIFTAAGYSVGDMLFNIVITGSVNLIFTLVAMKTVDSWGRRKLMLLGSLGLAIVYLVLGTTYYFEFKGLPVLILVITAIGIYSMSLAPITWVVLSEIFPNKIRGIAMSLATFALWIACFMLTFTFPLLNEALGAYGTFYIYSGICVLGFLFILKKLPETKGKTLEEIENEI</sequence>
<feature type="transmembrane region" description="Helical" evidence="10">
    <location>
        <begin position="82"/>
        <end position="100"/>
    </location>
</feature>
<dbReference type="GO" id="GO:0005886">
    <property type="term" value="C:plasma membrane"/>
    <property type="evidence" value="ECO:0007669"/>
    <property type="project" value="UniProtKB-SubCell"/>
</dbReference>
<evidence type="ECO:0000256" key="4">
    <source>
        <dbReference type="ARBA" id="ARBA00022475"/>
    </source>
</evidence>
<feature type="transmembrane region" description="Helical" evidence="10">
    <location>
        <begin position="12"/>
        <end position="32"/>
    </location>
</feature>
<dbReference type="CDD" id="cd17359">
    <property type="entry name" value="MFS_XylE_like"/>
    <property type="match status" value="1"/>
</dbReference>
<dbReference type="Gene3D" id="1.20.1250.20">
    <property type="entry name" value="MFS general substrate transporter like domains"/>
    <property type="match status" value="2"/>
</dbReference>
<reference evidence="12 13" key="1">
    <citation type="submission" date="2019-05" db="EMBL/GenBank/DDBJ databases">
        <title>Tamlana fucoidanivorans sp. nov., isolated from the surface of algae collected from Fujian province in China.</title>
        <authorList>
            <person name="Li J."/>
        </authorList>
    </citation>
    <scope>NUCLEOTIDE SEQUENCE [LARGE SCALE GENOMIC DNA]</scope>
    <source>
        <strain evidence="12 13">CW2-9</strain>
    </source>
</reference>
<organism evidence="12 13">
    <name type="scientific">Allotamlana fucoidanivorans</name>
    <dbReference type="NCBI Taxonomy" id="2583814"/>
    <lineage>
        <taxon>Bacteria</taxon>
        <taxon>Pseudomonadati</taxon>
        <taxon>Bacteroidota</taxon>
        <taxon>Flavobacteriia</taxon>
        <taxon>Flavobacteriales</taxon>
        <taxon>Flavobacteriaceae</taxon>
        <taxon>Allotamlana</taxon>
    </lineage>
</organism>
<feature type="transmembrane region" description="Helical" evidence="10">
    <location>
        <begin position="334"/>
        <end position="355"/>
    </location>
</feature>
<dbReference type="EMBL" id="VDCS01000004">
    <property type="protein sequence ID" value="TNJ45843.1"/>
    <property type="molecule type" value="Genomic_DNA"/>
</dbReference>
<comment type="similarity">
    <text evidence="2 9">Belongs to the major facilitator superfamily. Sugar transporter (TC 2.A.1.1) family.</text>
</comment>
<feature type="transmembrane region" description="Helical" evidence="10">
    <location>
        <begin position="304"/>
        <end position="322"/>
    </location>
</feature>
<dbReference type="InterPro" id="IPR005829">
    <property type="entry name" value="Sugar_transporter_CS"/>
</dbReference>
<name>A0A5C4SPV2_9FLAO</name>
<comment type="caution">
    <text evidence="12">The sequence shown here is derived from an EMBL/GenBank/DDBJ whole genome shotgun (WGS) entry which is preliminary data.</text>
</comment>
<keyword evidence="5" id="KW-0762">Sugar transport</keyword>
<evidence type="ECO:0000256" key="5">
    <source>
        <dbReference type="ARBA" id="ARBA00022597"/>
    </source>
</evidence>
<gene>
    <name evidence="12" type="ORF">FGF67_05540</name>
</gene>
<accession>A0A5C4SPV2</accession>
<proteinExistence type="inferred from homology"/>
<dbReference type="Proteomes" id="UP000308713">
    <property type="component" value="Unassembled WGS sequence"/>
</dbReference>
<feature type="transmembrane region" description="Helical" evidence="10">
    <location>
        <begin position="106"/>
        <end position="128"/>
    </location>
</feature>
<keyword evidence="3 9" id="KW-0813">Transport</keyword>
<feature type="transmembrane region" description="Helical" evidence="10">
    <location>
        <begin position="361"/>
        <end position="385"/>
    </location>
</feature>
<dbReference type="PROSITE" id="PS00217">
    <property type="entry name" value="SUGAR_TRANSPORT_2"/>
    <property type="match status" value="1"/>
</dbReference>
<keyword evidence="7 10" id="KW-1133">Transmembrane helix</keyword>
<dbReference type="PROSITE" id="PS00216">
    <property type="entry name" value="SUGAR_TRANSPORT_1"/>
    <property type="match status" value="2"/>
</dbReference>
<dbReference type="InterPro" id="IPR047984">
    <property type="entry name" value="XylE-like"/>
</dbReference>
<dbReference type="InterPro" id="IPR020846">
    <property type="entry name" value="MFS_dom"/>
</dbReference>
<dbReference type="PANTHER" id="PTHR48020">
    <property type="entry name" value="PROTON MYO-INOSITOL COTRANSPORTER"/>
    <property type="match status" value="1"/>
</dbReference>
<evidence type="ECO:0000256" key="7">
    <source>
        <dbReference type="ARBA" id="ARBA00022989"/>
    </source>
</evidence>
<feature type="transmembrane region" description="Helical" evidence="10">
    <location>
        <begin position="267"/>
        <end position="289"/>
    </location>
</feature>
<dbReference type="InterPro" id="IPR003663">
    <property type="entry name" value="Sugar/inositol_transpt"/>
</dbReference>
<feature type="transmembrane region" description="Helical" evidence="10">
    <location>
        <begin position="140"/>
        <end position="163"/>
    </location>
</feature>
<evidence type="ECO:0000256" key="2">
    <source>
        <dbReference type="ARBA" id="ARBA00010992"/>
    </source>
</evidence>
<keyword evidence="13" id="KW-1185">Reference proteome</keyword>
<dbReference type="NCBIfam" id="TIGR00879">
    <property type="entry name" value="SP"/>
    <property type="match status" value="1"/>
</dbReference>
<dbReference type="InterPro" id="IPR036259">
    <property type="entry name" value="MFS_trans_sf"/>
</dbReference>
<evidence type="ECO:0000256" key="1">
    <source>
        <dbReference type="ARBA" id="ARBA00004651"/>
    </source>
</evidence>
<dbReference type="RefSeq" id="WP_139695528.1">
    <property type="nucleotide sequence ID" value="NZ_CP074074.1"/>
</dbReference>
<keyword evidence="8 10" id="KW-0472">Membrane</keyword>
<evidence type="ECO:0000313" key="13">
    <source>
        <dbReference type="Proteomes" id="UP000308713"/>
    </source>
</evidence>
<dbReference type="PROSITE" id="PS50850">
    <property type="entry name" value="MFS"/>
    <property type="match status" value="1"/>
</dbReference>
<feature type="domain" description="Major facilitator superfamily (MFS) profile" evidence="11">
    <location>
        <begin position="14"/>
        <end position="451"/>
    </location>
</feature>
<dbReference type="SUPFAM" id="SSF103473">
    <property type="entry name" value="MFS general substrate transporter"/>
    <property type="match status" value="1"/>
</dbReference>
<feature type="transmembrane region" description="Helical" evidence="10">
    <location>
        <begin position="52"/>
        <end position="73"/>
    </location>
</feature>
<evidence type="ECO:0000256" key="3">
    <source>
        <dbReference type="ARBA" id="ARBA00022448"/>
    </source>
</evidence>
<evidence type="ECO:0000313" key="12">
    <source>
        <dbReference type="EMBL" id="TNJ45843.1"/>
    </source>
</evidence>
<dbReference type="GO" id="GO:0022857">
    <property type="term" value="F:transmembrane transporter activity"/>
    <property type="evidence" value="ECO:0007669"/>
    <property type="project" value="InterPro"/>
</dbReference>
<evidence type="ECO:0000256" key="6">
    <source>
        <dbReference type="ARBA" id="ARBA00022692"/>
    </source>
</evidence>
<evidence type="ECO:0000256" key="10">
    <source>
        <dbReference type="SAM" id="Phobius"/>
    </source>
</evidence>
<evidence type="ECO:0000256" key="8">
    <source>
        <dbReference type="ARBA" id="ARBA00023136"/>
    </source>
</evidence>
<dbReference type="FunFam" id="1.20.1250.20:FF:000122">
    <property type="entry name" value="D-xylose transporter XylE"/>
    <property type="match status" value="1"/>
</dbReference>
<keyword evidence="6 10" id="KW-0812">Transmembrane</keyword>
<feature type="transmembrane region" description="Helical" evidence="10">
    <location>
        <begin position="397"/>
        <end position="419"/>
    </location>
</feature>
<dbReference type="AlphaFoldDB" id="A0A5C4SPV2"/>
<dbReference type="InterPro" id="IPR050814">
    <property type="entry name" value="Myo-inositol_Transporter"/>
</dbReference>
<dbReference type="OrthoDB" id="9783823at2"/>
<feature type="transmembrane region" description="Helical" evidence="10">
    <location>
        <begin position="425"/>
        <end position="444"/>
    </location>
</feature>